<evidence type="ECO:0000313" key="6">
    <source>
        <dbReference type="EMBL" id="CAD9693404.1"/>
    </source>
</evidence>
<comment type="catalytic activity">
    <reaction evidence="4">
        <text>DNA(n) + a 2'-deoxyribonucleoside 5'-triphosphate = DNA(n+1) + diphosphate</text>
        <dbReference type="Rhea" id="RHEA:22508"/>
        <dbReference type="Rhea" id="RHEA-COMP:17339"/>
        <dbReference type="Rhea" id="RHEA-COMP:17340"/>
        <dbReference type="ChEBI" id="CHEBI:33019"/>
        <dbReference type="ChEBI" id="CHEBI:61560"/>
        <dbReference type="ChEBI" id="CHEBI:173112"/>
        <dbReference type="EC" id="2.7.7.7"/>
    </reaction>
    <physiologicalReaction direction="left-to-right" evidence="4">
        <dbReference type="Rhea" id="RHEA:22509"/>
    </physiologicalReaction>
</comment>
<gene>
    <name evidence="6" type="ORF">QSP1433_LOCUS11693</name>
</gene>
<feature type="region of interest" description="Disordered" evidence="5">
    <location>
        <begin position="383"/>
        <end position="408"/>
    </location>
</feature>
<dbReference type="EMBL" id="HBHK01018548">
    <property type="protein sequence ID" value="CAD9693404.1"/>
    <property type="molecule type" value="Transcribed_RNA"/>
</dbReference>
<name>A0A7S2S991_9STRA</name>
<evidence type="ECO:0000256" key="4">
    <source>
        <dbReference type="ARBA" id="ARBA00047303"/>
    </source>
</evidence>
<dbReference type="Pfam" id="PF03121">
    <property type="entry name" value="Herpes_UL52"/>
    <property type="match status" value="1"/>
</dbReference>
<dbReference type="GO" id="GO:0003887">
    <property type="term" value="F:DNA-directed DNA polymerase activity"/>
    <property type="evidence" value="ECO:0007669"/>
    <property type="project" value="UniProtKB-EC"/>
</dbReference>
<evidence type="ECO:0000256" key="5">
    <source>
        <dbReference type="SAM" id="MobiDB-lite"/>
    </source>
</evidence>
<evidence type="ECO:0000256" key="3">
    <source>
        <dbReference type="ARBA" id="ARBA00044768"/>
    </source>
</evidence>
<feature type="compositionally biased region" description="Polar residues" evidence="5">
    <location>
        <begin position="396"/>
        <end position="405"/>
    </location>
</feature>
<dbReference type="GO" id="GO:0005634">
    <property type="term" value="C:nucleus"/>
    <property type="evidence" value="ECO:0007669"/>
    <property type="project" value="TreeGrafter"/>
</dbReference>
<dbReference type="InterPro" id="IPR044917">
    <property type="entry name" value="PRIMPOL"/>
</dbReference>
<dbReference type="EC" id="2.7.7.102" evidence="3"/>
<protein>
    <recommendedName>
        <fullName evidence="1">DNA-directed primase/polymerase protein</fullName>
        <ecNumber evidence="3">2.7.7.102</ecNumber>
    </recommendedName>
</protein>
<dbReference type="GO" id="GO:0006264">
    <property type="term" value="P:mitochondrial DNA replication"/>
    <property type="evidence" value="ECO:0007669"/>
    <property type="project" value="TreeGrafter"/>
</dbReference>
<dbReference type="PANTHER" id="PTHR31399:SF0">
    <property type="entry name" value="DNA-DIRECTED PRIMASE_POLYMERASE PROTEIN"/>
    <property type="match status" value="1"/>
</dbReference>
<reference evidence="6" key="1">
    <citation type="submission" date="2021-01" db="EMBL/GenBank/DDBJ databases">
        <authorList>
            <person name="Corre E."/>
            <person name="Pelletier E."/>
            <person name="Niang G."/>
            <person name="Scheremetjew M."/>
            <person name="Finn R."/>
            <person name="Kale V."/>
            <person name="Holt S."/>
            <person name="Cochrane G."/>
            <person name="Meng A."/>
            <person name="Brown T."/>
            <person name="Cohen L."/>
        </authorList>
    </citation>
    <scope>NUCLEOTIDE SEQUENCE</scope>
    <source>
        <strain evidence="6">NY070348D</strain>
    </source>
</reference>
<organism evidence="6">
    <name type="scientific">Mucochytrium quahogii</name>
    <dbReference type="NCBI Taxonomy" id="96639"/>
    <lineage>
        <taxon>Eukaryota</taxon>
        <taxon>Sar</taxon>
        <taxon>Stramenopiles</taxon>
        <taxon>Bigyra</taxon>
        <taxon>Labyrinthulomycetes</taxon>
        <taxon>Thraustochytrida</taxon>
        <taxon>Thraustochytriidae</taxon>
        <taxon>Mucochytrium</taxon>
    </lineage>
</organism>
<evidence type="ECO:0000256" key="2">
    <source>
        <dbReference type="ARBA" id="ARBA00044677"/>
    </source>
</evidence>
<accession>A0A7S2S991</accession>
<sequence>MECECLIHISQKYFRNQDLVEISGKGTVTISKGFLDDPDGVAELWVNKKKRLRLPKGSLDWFKMQDDGTLVFYGKCDVRFTMTRFSTEDFHQLHSQLSKRPEEYMGHGIDPKRFYGDSLPENTTSSCVPTYFRQAPAVEHLDVITAMKGTGQGWSKPKLFSMESPKKGVRKFFVAGRKDFMDMYLGFSPLDRHVYEIIQEHSPCRLYYDLEYSKNSYNASVNGNELVDIVISTTAVLLFEKFRICIQRCNVIELDSSSDKKFSRHLIFHLPENKLFRNNRICGFFVQQVYNRSRAKLLVRDLNGELASFIDLGVYSRNRMFRLYLSTKFGKKSLLQPCNGRNTFPFDDETKETLMNFLEASFVCPHHTESIVLLPCDQEISRGGRRSVKRPRDPQKPSSNPSSIGETPYPLEEHKVLMFAGKFGRQPARTGSWRLTDNFLTLNLRDNRYCHNIGREHRSNNVYYCVDLKAQEFYQRCYDPECRHFKSKSWPLN</sequence>
<dbReference type="GO" id="GO:0009411">
    <property type="term" value="P:response to UV"/>
    <property type="evidence" value="ECO:0007669"/>
    <property type="project" value="TreeGrafter"/>
</dbReference>
<dbReference type="GO" id="GO:0031297">
    <property type="term" value="P:replication fork processing"/>
    <property type="evidence" value="ECO:0007669"/>
    <property type="project" value="TreeGrafter"/>
</dbReference>
<dbReference type="GO" id="GO:0003682">
    <property type="term" value="F:chromatin binding"/>
    <property type="evidence" value="ECO:0007669"/>
    <property type="project" value="TreeGrafter"/>
</dbReference>
<dbReference type="GO" id="GO:0042276">
    <property type="term" value="P:error-prone translesion synthesis"/>
    <property type="evidence" value="ECO:0007669"/>
    <property type="project" value="InterPro"/>
</dbReference>
<comment type="catalytic activity">
    <reaction evidence="2">
        <text>ssDNA + n NTP = ssDNA/pppN(pN)n-1 hybrid + (n-1) diphosphate.</text>
        <dbReference type="EC" id="2.7.7.102"/>
    </reaction>
</comment>
<dbReference type="PANTHER" id="PTHR31399">
    <property type="entry name" value="DNA-DIRECTED PRIMASE / POLYMERASE PROTEIN"/>
    <property type="match status" value="1"/>
</dbReference>
<evidence type="ECO:0000256" key="1">
    <source>
        <dbReference type="ARBA" id="ARBA00026139"/>
    </source>
</evidence>
<dbReference type="GO" id="GO:0005759">
    <property type="term" value="C:mitochondrial matrix"/>
    <property type="evidence" value="ECO:0007669"/>
    <property type="project" value="TreeGrafter"/>
</dbReference>
<proteinExistence type="predicted"/>
<dbReference type="AlphaFoldDB" id="A0A7S2S991"/>